<dbReference type="Gene3D" id="3.30.300.90">
    <property type="entry name" value="BolA-like"/>
    <property type="match status" value="1"/>
</dbReference>
<dbReference type="InterPro" id="IPR050961">
    <property type="entry name" value="BolA/IbaG_stress_morph_reg"/>
</dbReference>
<comment type="similarity">
    <text evidence="1 2">Belongs to the BolA/IbaG family.</text>
</comment>
<protein>
    <submittedName>
        <fullName evidence="3">Putative DNA-binding transcriptional regulator</fullName>
    </submittedName>
</protein>
<dbReference type="EMBL" id="GL636100">
    <property type="protein sequence ID" value="EFW13089.1"/>
    <property type="molecule type" value="Genomic_DNA"/>
</dbReference>
<proteinExistence type="inferred from homology"/>
<reference evidence="4" key="1">
    <citation type="journal article" date="2011" name="Genome Biol. Evol.">
        <title>Massive genomic decay in Serratia symbiotica, a recently evolved symbiont of aphids.</title>
        <authorList>
            <person name="Burke G.R."/>
            <person name="Moran N.A."/>
        </authorList>
    </citation>
    <scope>NUCLEOTIDE SEQUENCE [LARGE SCALE GENOMIC DNA]</scope>
    <source>
        <strain evidence="4">Tucson</strain>
    </source>
</reference>
<evidence type="ECO:0000313" key="4">
    <source>
        <dbReference type="Proteomes" id="UP000013568"/>
    </source>
</evidence>
<gene>
    <name evidence="3" type="primary">yrbA</name>
    <name evidence="3" type="ORF">SSYM_0546</name>
</gene>
<dbReference type="GO" id="GO:0003677">
    <property type="term" value="F:DNA binding"/>
    <property type="evidence" value="ECO:0007669"/>
    <property type="project" value="UniProtKB-KW"/>
</dbReference>
<keyword evidence="4" id="KW-1185">Reference proteome</keyword>
<dbReference type="Pfam" id="PF01722">
    <property type="entry name" value="BolA"/>
    <property type="match status" value="1"/>
</dbReference>
<accession>E9CK23</accession>
<evidence type="ECO:0000256" key="2">
    <source>
        <dbReference type="RuleBase" id="RU003860"/>
    </source>
</evidence>
<dbReference type="PIRSF" id="PIRSF003113">
    <property type="entry name" value="BolA"/>
    <property type="match status" value="1"/>
</dbReference>
<name>E9CK23_9GAMM</name>
<dbReference type="SUPFAM" id="SSF82657">
    <property type="entry name" value="BolA-like"/>
    <property type="match status" value="1"/>
</dbReference>
<sequence length="94" mass="10690">MKGIVAELDTMENNEIKDVLMQALALEEAYVTGDGSHFQVIVVGELFAAMSRVKKQQTVYAPLMEYIADNRIHALSIKAYTPEEWQRDRKLNGF</sequence>
<dbReference type="PANTHER" id="PTHR46229">
    <property type="entry name" value="BOLA TRANSCRIPTION REGULATOR"/>
    <property type="match status" value="1"/>
</dbReference>
<dbReference type="HOGENOM" id="CLU_109462_4_1_6"/>
<dbReference type="InterPro" id="IPR002634">
    <property type="entry name" value="BolA"/>
</dbReference>
<organism evidence="3 4">
    <name type="scientific">Serratia symbiotica str. Tucson</name>
    <dbReference type="NCBI Taxonomy" id="914128"/>
    <lineage>
        <taxon>Bacteria</taxon>
        <taxon>Pseudomonadati</taxon>
        <taxon>Pseudomonadota</taxon>
        <taxon>Gammaproteobacteria</taxon>
        <taxon>Enterobacterales</taxon>
        <taxon>Yersiniaceae</taxon>
        <taxon>Serratia</taxon>
        <taxon>Serratia symbiotica</taxon>
    </lineage>
</organism>
<evidence type="ECO:0000313" key="3">
    <source>
        <dbReference type="EMBL" id="EFW13089.1"/>
    </source>
</evidence>
<dbReference type="Proteomes" id="UP000013568">
    <property type="component" value="Unassembled WGS sequence"/>
</dbReference>
<evidence type="ECO:0000256" key="1">
    <source>
        <dbReference type="ARBA" id="ARBA00005578"/>
    </source>
</evidence>
<dbReference type="AlphaFoldDB" id="E9CK23"/>
<keyword evidence="3" id="KW-0238">DNA-binding</keyword>
<dbReference type="PANTHER" id="PTHR46229:SF4">
    <property type="entry name" value="ACID STRESS PROTEIN IBAG"/>
    <property type="match status" value="1"/>
</dbReference>
<dbReference type="InterPro" id="IPR036065">
    <property type="entry name" value="BolA-like_sf"/>
</dbReference>